<dbReference type="CDD" id="cd01166">
    <property type="entry name" value="KdgK"/>
    <property type="match status" value="1"/>
</dbReference>
<dbReference type="PANTHER" id="PTHR43085">
    <property type="entry name" value="HEXOKINASE FAMILY MEMBER"/>
    <property type="match status" value="1"/>
</dbReference>
<dbReference type="RefSeq" id="WP_244176551.1">
    <property type="nucleotide sequence ID" value="NZ_MPZV01000001.1"/>
</dbReference>
<dbReference type="Gene3D" id="3.40.1190.20">
    <property type="match status" value="1"/>
</dbReference>
<keyword evidence="3 5" id="KW-0418">Kinase</keyword>
<dbReference type="SUPFAM" id="SSF53613">
    <property type="entry name" value="Ribokinase-like"/>
    <property type="match status" value="1"/>
</dbReference>
<keyword evidence="2" id="KW-0808">Transferase</keyword>
<sequence>MTKKPVIACVGEAMVELSFDRPEQQIGFAGDTLNTAVYLVRATGAAAQVEFVTVLGRDAVSDRMSAFIADQGVGCARIRRHPGRLPGIYAIALDSKGERSFSYWRDQSAARCLFEDGFAQLEGVDLIYLSAITLAILPHSVRLSLLAHLEAHPARVAFDSNYRPRLWEDIETARAVTEAAWRIADIALPSLDDEMALFGDRDAQAVRARLNGWGARKGALKMGAGGAISLDPTAKPLDLPAAQKVVDTTAAGDSFNGAWLAAHFRGASDEDCLVQAHACALEVIAQPGAIIAA</sequence>
<evidence type="ECO:0000256" key="3">
    <source>
        <dbReference type="ARBA" id="ARBA00022777"/>
    </source>
</evidence>
<comment type="similarity">
    <text evidence="1">Belongs to the carbohydrate kinase PfkB family.</text>
</comment>
<evidence type="ECO:0000256" key="1">
    <source>
        <dbReference type="ARBA" id="ARBA00010688"/>
    </source>
</evidence>
<name>A0ABX3N333_9RHOB</name>
<dbReference type="InterPro" id="IPR011611">
    <property type="entry name" value="PfkB_dom"/>
</dbReference>
<accession>A0ABX3N333</accession>
<dbReference type="Proteomes" id="UP000190787">
    <property type="component" value="Unassembled WGS sequence"/>
</dbReference>
<dbReference type="EMBL" id="MPZV01000001">
    <property type="protein sequence ID" value="OOY25824.1"/>
    <property type="molecule type" value="Genomic_DNA"/>
</dbReference>
<evidence type="ECO:0000256" key="2">
    <source>
        <dbReference type="ARBA" id="ARBA00022679"/>
    </source>
</evidence>
<evidence type="ECO:0000313" key="6">
    <source>
        <dbReference type="Proteomes" id="UP000190787"/>
    </source>
</evidence>
<protein>
    <submittedName>
        <fullName evidence="5">Sugar kinase</fullName>
    </submittedName>
</protein>
<evidence type="ECO:0000259" key="4">
    <source>
        <dbReference type="Pfam" id="PF00294"/>
    </source>
</evidence>
<dbReference type="Pfam" id="PF00294">
    <property type="entry name" value="PfkB"/>
    <property type="match status" value="1"/>
</dbReference>
<dbReference type="GO" id="GO:0016301">
    <property type="term" value="F:kinase activity"/>
    <property type="evidence" value="ECO:0007669"/>
    <property type="project" value="UniProtKB-KW"/>
</dbReference>
<reference evidence="5 6" key="1">
    <citation type="submission" date="2016-11" db="EMBL/GenBank/DDBJ databases">
        <title>A multilocus sequence analysis scheme for characterization of bacteria in the genus Thioclava.</title>
        <authorList>
            <person name="Liu Y."/>
            <person name="Shao Z."/>
        </authorList>
    </citation>
    <scope>NUCLEOTIDE SEQUENCE [LARGE SCALE GENOMIC DNA]</scope>
    <source>
        <strain evidence="5 6">TAW-CT134</strain>
    </source>
</reference>
<dbReference type="InterPro" id="IPR029056">
    <property type="entry name" value="Ribokinase-like"/>
</dbReference>
<keyword evidence="6" id="KW-1185">Reference proteome</keyword>
<organism evidence="5 6">
    <name type="scientific">Thioclava sediminum</name>
    <dbReference type="NCBI Taxonomy" id="1915319"/>
    <lineage>
        <taxon>Bacteria</taxon>
        <taxon>Pseudomonadati</taxon>
        <taxon>Pseudomonadota</taxon>
        <taxon>Alphaproteobacteria</taxon>
        <taxon>Rhodobacterales</taxon>
        <taxon>Paracoccaceae</taxon>
        <taxon>Thioclava</taxon>
    </lineage>
</organism>
<gene>
    <name evidence="5" type="ORF">BMI91_05385</name>
</gene>
<comment type="caution">
    <text evidence="5">The sequence shown here is derived from an EMBL/GenBank/DDBJ whole genome shotgun (WGS) entry which is preliminary data.</text>
</comment>
<evidence type="ECO:0000313" key="5">
    <source>
        <dbReference type="EMBL" id="OOY25824.1"/>
    </source>
</evidence>
<proteinExistence type="inferred from homology"/>
<feature type="domain" description="Carbohydrate kinase PfkB" evidence="4">
    <location>
        <begin position="7"/>
        <end position="291"/>
    </location>
</feature>
<dbReference type="PANTHER" id="PTHR43085:SF15">
    <property type="entry name" value="2-DEHYDRO-3-DEOXYGLUCONOKINASE"/>
    <property type="match status" value="1"/>
</dbReference>
<dbReference type="InterPro" id="IPR050306">
    <property type="entry name" value="PfkB_Carbo_kinase"/>
</dbReference>